<accession>A0ABU5HGR3</accession>
<keyword evidence="3" id="KW-1185">Reference proteome</keyword>
<protein>
    <submittedName>
        <fullName evidence="2">DUF2381 family protein</fullName>
    </submittedName>
</protein>
<organism evidence="2 3">
    <name type="scientific">Hyalangium rubrum</name>
    <dbReference type="NCBI Taxonomy" id="3103134"/>
    <lineage>
        <taxon>Bacteria</taxon>
        <taxon>Pseudomonadati</taxon>
        <taxon>Myxococcota</taxon>
        <taxon>Myxococcia</taxon>
        <taxon>Myxococcales</taxon>
        <taxon>Cystobacterineae</taxon>
        <taxon>Archangiaceae</taxon>
        <taxon>Hyalangium</taxon>
    </lineage>
</organism>
<dbReference type="EMBL" id="JAXIVS010000014">
    <property type="protein sequence ID" value="MDY7231280.1"/>
    <property type="molecule type" value="Genomic_DNA"/>
</dbReference>
<name>A0ABU5HGR3_9BACT</name>
<sequence>MRSSCLVRLLVLLPLAGAPLARAQPAPCQPEGRRLELADGTASPPEVCIAPGLSTTLLFDAPLLEGEVVLEGREHFERVEAAGRTLVLVPTEKLPATARLRLEVRFAPGTAPTRAAFSLVARSAQAERLVEVSRPPSPTDSCPARAEQLEAALQQCQAERARTSEPFGDPPSLAAMLIGGMFDERDIRALRLDKSELTAAPGEVVQVERLSLHGTRSRLAVKVLLRNRDARPWVLAGASLTDASGQVKQALWIQRREPLAPGASDFVWLELEMPGPGISPRTFTLQLWDEGRQRTATVRGARLP</sequence>
<dbReference type="Pfam" id="PF09544">
    <property type="entry name" value="DUF2381"/>
    <property type="match status" value="1"/>
</dbReference>
<dbReference type="NCBIfam" id="TIGR02268">
    <property type="entry name" value="Myxococcus xanthus paralogous family TIGR02268"/>
    <property type="match status" value="1"/>
</dbReference>
<feature type="signal peptide" evidence="1">
    <location>
        <begin position="1"/>
        <end position="23"/>
    </location>
</feature>
<comment type="caution">
    <text evidence="2">The sequence shown here is derived from an EMBL/GenBank/DDBJ whole genome shotgun (WGS) entry which is preliminary data.</text>
</comment>
<evidence type="ECO:0000256" key="1">
    <source>
        <dbReference type="SAM" id="SignalP"/>
    </source>
</evidence>
<evidence type="ECO:0000313" key="3">
    <source>
        <dbReference type="Proteomes" id="UP001291309"/>
    </source>
</evidence>
<dbReference type="RefSeq" id="WP_321549994.1">
    <property type="nucleotide sequence ID" value="NZ_JAXIVS010000014.1"/>
</dbReference>
<reference evidence="2 3" key="1">
    <citation type="submission" date="2023-12" db="EMBL/GenBank/DDBJ databases">
        <title>the genome sequence of Hyalangium sp. s54d21.</title>
        <authorList>
            <person name="Zhang X."/>
        </authorList>
    </citation>
    <scope>NUCLEOTIDE SEQUENCE [LARGE SCALE GENOMIC DNA]</scope>
    <source>
        <strain evidence="3">s54d21</strain>
    </source>
</reference>
<dbReference type="Proteomes" id="UP001291309">
    <property type="component" value="Unassembled WGS sequence"/>
</dbReference>
<dbReference type="InterPro" id="IPR011754">
    <property type="entry name" value="Mxa_paralog_2268"/>
</dbReference>
<keyword evidence="1" id="KW-0732">Signal</keyword>
<gene>
    <name evidence="2" type="ORF">SYV04_33125</name>
</gene>
<feature type="chain" id="PRO_5046826364" evidence="1">
    <location>
        <begin position="24"/>
        <end position="304"/>
    </location>
</feature>
<evidence type="ECO:0000313" key="2">
    <source>
        <dbReference type="EMBL" id="MDY7231280.1"/>
    </source>
</evidence>
<proteinExistence type="predicted"/>